<feature type="transmembrane region" description="Helical" evidence="1">
    <location>
        <begin position="228"/>
        <end position="250"/>
    </location>
</feature>
<keyword evidence="1" id="KW-0812">Transmembrane</keyword>
<feature type="transmembrane region" description="Helical" evidence="1">
    <location>
        <begin position="50"/>
        <end position="69"/>
    </location>
</feature>
<dbReference type="AlphaFoldDB" id="A0A8J7W929"/>
<feature type="domain" description="DUF7847" evidence="2">
    <location>
        <begin position="4"/>
        <end position="258"/>
    </location>
</feature>
<dbReference type="Pfam" id="PF25231">
    <property type="entry name" value="DUF7847"/>
    <property type="match status" value="1"/>
</dbReference>
<accession>A0A8J7W929</accession>
<feature type="transmembrane region" description="Helical" evidence="1">
    <location>
        <begin position="90"/>
        <end position="115"/>
    </location>
</feature>
<feature type="transmembrane region" description="Helical" evidence="1">
    <location>
        <begin position="169"/>
        <end position="194"/>
    </location>
</feature>
<evidence type="ECO:0000259" key="2">
    <source>
        <dbReference type="Pfam" id="PF25231"/>
    </source>
</evidence>
<evidence type="ECO:0000313" key="3">
    <source>
        <dbReference type="EMBL" id="MBR1368880.1"/>
    </source>
</evidence>
<evidence type="ECO:0000256" key="1">
    <source>
        <dbReference type="SAM" id="Phobius"/>
    </source>
</evidence>
<feature type="transmembrane region" description="Helical" evidence="1">
    <location>
        <begin position="127"/>
        <end position="148"/>
    </location>
</feature>
<sequence>MTMIREALADTIGLLKRRPLLWLSGLIIAAVTAGDILITGSDSLAGTGSFQILALLVYPFIIAAGYGIIREDSNDPSVYLRYGLSYYFRVLLPLLVIIFASIITIMLVIGTTMLIGIPATADFTMMIAMWVMIPIFLFTYFYDTFVVFRDEKIFDSLRASITLVMVHGWKVLLFIAANIIILLGILFGLAFLWMGLLWEKMTEVAEMDPDLISEMTGDEVMALLGPDALMATAVVLFIWALIATPFTLAFKAAFFRRLEKIPVVQQEIGEYDEKGRWYKY</sequence>
<proteinExistence type="predicted"/>
<keyword evidence="1" id="KW-1133">Transmembrane helix</keyword>
<dbReference type="InterPro" id="IPR057169">
    <property type="entry name" value="DUF7847"/>
</dbReference>
<name>A0A8J7W929_9EURY</name>
<evidence type="ECO:0000313" key="4">
    <source>
        <dbReference type="Proteomes" id="UP000730161"/>
    </source>
</evidence>
<protein>
    <recommendedName>
        <fullName evidence="2">DUF7847 domain-containing protein</fullName>
    </recommendedName>
</protein>
<feature type="transmembrane region" description="Helical" evidence="1">
    <location>
        <begin position="20"/>
        <end position="38"/>
    </location>
</feature>
<keyword evidence="4" id="KW-1185">Reference proteome</keyword>
<organism evidence="3 4">
    <name type="scientific">Methanocalculus chunghsingensis</name>
    <dbReference type="NCBI Taxonomy" id="156457"/>
    <lineage>
        <taxon>Archaea</taxon>
        <taxon>Methanobacteriati</taxon>
        <taxon>Methanobacteriota</taxon>
        <taxon>Stenosarchaea group</taxon>
        <taxon>Methanomicrobia</taxon>
        <taxon>Methanomicrobiales</taxon>
        <taxon>Methanocalculaceae</taxon>
        <taxon>Methanocalculus</taxon>
    </lineage>
</organism>
<dbReference type="Proteomes" id="UP000730161">
    <property type="component" value="Unassembled WGS sequence"/>
</dbReference>
<dbReference type="EMBL" id="JWHL01000005">
    <property type="protein sequence ID" value="MBR1368880.1"/>
    <property type="molecule type" value="Genomic_DNA"/>
</dbReference>
<keyword evidence="1" id="KW-0472">Membrane</keyword>
<reference evidence="3" key="1">
    <citation type="submission" date="2014-12" db="EMBL/GenBank/DDBJ databases">
        <authorList>
            <person name="Huang H.-H."/>
            <person name="Chen S.-C."/>
            <person name="Lai M.-C."/>
        </authorList>
    </citation>
    <scope>NUCLEOTIDE SEQUENCE</scope>
    <source>
        <strain evidence="3">K1F9705b</strain>
    </source>
</reference>
<gene>
    <name evidence="3" type="ORF">RJ53_04870</name>
</gene>
<comment type="caution">
    <text evidence="3">The sequence shown here is derived from an EMBL/GenBank/DDBJ whole genome shotgun (WGS) entry which is preliminary data.</text>
</comment>